<evidence type="ECO:0000256" key="7">
    <source>
        <dbReference type="SAM" id="Phobius"/>
    </source>
</evidence>
<feature type="transmembrane region" description="Helical" evidence="7">
    <location>
        <begin position="371"/>
        <end position="391"/>
    </location>
</feature>
<evidence type="ECO:0000313" key="11">
    <source>
        <dbReference type="Proteomes" id="UP001207337"/>
    </source>
</evidence>
<evidence type="ECO:0000259" key="9">
    <source>
        <dbReference type="Pfam" id="PF12704"/>
    </source>
</evidence>
<keyword evidence="11" id="KW-1185">Reference proteome</keyword>
<dbReference type="InterPro" id="IPR025857">
    <property type="entry name" value="MacB_PCD"/>
</dbReference>
<sequence length="408" mass="45689">MWSIIKLSWKNIWRNPMRSGVVITAVVLGTWAGIFMSAFMSGMSQQYIRDHLQNYTGHIQVHNARYVEDNLPEFYIQEADALVNQLQQQPFVEEVTPRSVVNGLASSATNNFGVTIQGVWPEQEKRVSGLHEYMQEGEYLDPSIRNPVVIGAPLARRLSIETGSRMVLNFQDVDGNITAGAFRVSGIFKSANSGFDESNVFVLAEDLNNILGRENVIHEIVLMVDDFKQAGLYTSQLEDTLQSEGLAIQSWGDVAPTLRYMDTNMDFTLYIIMTIIIIALMFGIINTMLMAVMERTQEIGMLMAIGINKRRTFAMIFWETLFLTMIGVPLGMGLSRLSIAIFSNTGINLGMFAEGLSEYGLSSVIYPELEAFYYLNIALLMVGATLISSLYPAWKALQLNPVQAIRKI</sequence>
<accession>A0ABT3Q1J1</accession>
<dbReference type="InterPro" id="IPR051447">
    <property type="entry name" value="Lipoprotein-release_system"/>
</dbReference>
<feature type="transmembrane region" description="Helical" evidence="7">
    <location>
        <begin position="313"/>
        <end position="334"/>
    </location>
</feature>
<comment type="similarity">
    <text evidence="2">Belongs to the ABC-4 integral membrane protein family. LolC/E subfamily.</text>
</comment>
<dbReference type="PANTHER" id="PTHR30489:SF0">
    <property type="entry name" value="LIPOPROTEIN-RELEASING SYSTEM TRANSMEMBRANE PROTEIN LOLE"/>
    <property type="match status" value="1"/>
</dbReference>
<feature type="transmembrane region" description="Helical" evidence="7">
    <location>
        <begin position="21"/>
        <end position="40"/>
    </location>
</feature>
<evidence type="ECO:0000256" key="4">
    <source>
        <dbReference type="ARBA" id="ARBA00022692"/>
    </source>
</evidence>
<name>A0ABT3Q1J1_9BACT</name>
<evidence type="ECO:0000256" key="6">
    <source>
        <dbReference type="ARBA" id="ARBA00023136"/>
    </source>
</evidence>
<evidence type="ECO:0000313" key="10">
    <source>
        <dbReference type="EMBL" id="MCW9713984.1"/>
    </source>
</evidence>
<feature type="domain" description="MacB-like periplasmic core" evidence="9">
    <location>
        <begin position="20"/>
        <end position="229"/>
    </location>
</feature>
<dbReference type="Proteomes" id="UP001207337">
    <property type="component" value="Unassembled WGS sequence"/>
</dbReference>
<evidence type="ECO:0000256" key="3">
    <source>
        <dbReference type="ARBA" id="ARBA00022475"/>
    </source>
</evidence>
<gene>
    <name evidence="10" type="ORF">LQ318_13820</name>
</gene>
<keyword evidence="6 7" id="KW-0472">Membrane</keyword>
<evidence type="ECO:0000259" key="8">
    <source>
        <dbReference type="Pfam" id="PF02687"/>
    </source>
</evidence>
<feature type="transmembrane region" description="Helical" evidence="7">
    <location>
        <begin position="267"/>
        <end position="292"/>
    </location>
</feature>
<proteinExistence type="inferred from homology"/>
<dbReference type="Pfam" id="PF12704">
    <property type="entry name" value="MacB_PCD"/>
    <property type="match status" value="1"/>
</dbReference>
<evidence type="ECO:0000256" key="1">
    <source>
        <dbReference type="ARBA" id="ARBA00004651"/>
    </source>
</evidence>
<evidence type="ECO:0000256" key="5">
    <source>
        <dbReference type="ARBA" id="ARBA00022989"/>
    </source>
</evidence>
<reference evidence="10 11" key="1">
    <citation type="submission" date="2021-11" db="EMBL/GenBank/DDBJ databases">
        <title>Aliifidinibius sp. nov., a new bacterium isolated from saline soil.</title>
        <authorList>
            <person name="Galisteo C."/>
            <person name="De La Haba R."/>
            <person name="Sanchez-Porro C."/>
            <person name="Ventosa A."/>
        </authorList>
    </citation>
    <scope>NUCLEOTIDE SEQUENCE [LARGE SCALE GENOMIC DNA]</scope>
    <source>
        <strain evidence="10 11">KACC 190600</strain>
    </source>
</reference>
<protein>
    <submittedName>
        <fullName evidence="10">ABC transporter permease</fullName>
    </submittedName>
</protein>
<comment type="caution">
    <text evidence="10">The sequence shown here is derived from an EMBL/GenBank/DDBJ whole genome shotgun (WGS) entry which is preliminary data.</text>
</comment>
<keyword evidence="3" id="KW-1003">Cell membrane</keyword>
<dbReference type="RefSeq" id="WP_265791041.1">
    <property type="nucleotide sequence ID" value="NZ_BAABRS010000004.1"/>
</dbReference>
<feature type="domain" description="ABC3 transporter permease C-terminal" evidence="8">
    <location>
        <begin position="271"/>
        <end position="401"/>
    </location>
</feature>
<comment type="subcellular location">
    <subcellularLocation>
        <location evidence="1">Cell membrane</location>
        <topology evidence="1">Multi-pass membrane protein</topology>
    </subcellularLocation>
</comment>
<dbReference type="PANTHER" id="PTHR30489">
    <property type="entry name" value="LIPOPROTEIN-RELEASING SYSTEM TRANSMEMBRANE PROTEIN LOLE"/>
    <property type="match status" value="1"/>
</dbReference>
<keyword evidence="5 7" id="KW-1133">Transmembrane helix</keyword>
<evidence type="ECO:0000256" key="2">
    <source>
        <dbReference type="ARBA" id="ARBA00005236"/>
    </source>
</evidence>
<organism evidence="10 11">
    <name type="scientific">Fodinibius salicampi</name>
    <dbReference type="NCBI Taxonomy" id="1920655"/>
    <lineage>
        <taxon>Bacteria</taxon>
        <taxon>Pseudomonadati</taxon>
        <taxon>Balneolota</taxon>
        <taxon>Balneolia</taxon>
        <taxon>Balneolales</taxon>
        <taxon>Balneolaceae</taxon>
        <taxon>Fodinibius</taxon>
    </lineage>
</organism>
<dbReference type="EMBL" id="JAJNDC010000004">
    <property type="protein sequence ID" value="MCW9713984.1"/>
    <property type="molecule type" value="Genomic_DNA"/>
</dbReference>
<dbReference type="InterPro" id="IPR003838">
    <property type="entry name" value="ABC3_permease_C"/>
</dbReference>
<keyword evidence="4 7" id="KW-0812">Transmembrane</keyword>
<dbReference type="Pfam" id="PF02687">
    <property type="entry name" value="FtsX"/>
    <property type="match status" value="1"/>
</dbReference>